<name>U9UN27_RHIID</name>
<proteinExistence type="predicted"/>
<protein>
    <submittedName>
        <fullName evidence="1">Uncharacterized protein</fullName>
    </submittedName>
</protein>
<dbReference type="HOGENOM" id="CLU_2813635_0_0_1"/>
<dbReference type="AlphaFoldDB" id="U9UN27"/>
<sequence length="67" mass="7291">MVQITIKLLAATLSNELQVDFNVIRCGTHSITFVVNVVLELTEVIDVSLNFSVISSKDCYLSSLMGG</sequence>
<evidence type="ECO:0000313" key="1">
    <source>
        <dbReference type="EMBL" id="ESA21790.1"/>
    </source>
</evidence>
<organism evidence="1">
    <name type="scientific">Rhizophagus irregularis (strain DAOM 181602 / DAOM 197198 / MUCL 43194)</name>
    <name type="common">Arbuscular mycorrhizal fungus</name>
    <name type="synonym">Glomus intraradices</name>
    <dbReference type="NCBI Taxonomy" id="747089"/>
    <lineage>
        <taxon>Eukaryota</taxon>
        <taxon>Fungi</taxon>
        <taxon>Fungi incertae sedis</taxon>
        <taxon>Mucoromycota</taxon>
        <taxon>Glomeromycotina</taxon>
        <taxon>Glomeromycetes</taxon>
        <taxon>Glomerales</taxon>
        <taxon>Glomeraceae</taxon>
        <taxon>Rhizophagus</taxon>
    </lineage>
</organism>
<reference evidence="1" key="1">
    <citation type="submission" date="2013-07" db="EMBL/GenBank/DDBJ databases">
        <title>The genome of an arbuscular mycorrhizal fungus provides insights into the evolution of the oldest plant symbiosis.</title>
        <authorList>
            <consortium name="DOE Joint Genome Institute"/>
            <person name="Tisserant E."/>
            <person name="Malbreil M."/>
            <person name="Kuo A."/>
            <person name="Kohler A."/>
            <person name="Symeonidi A."/>
            <person name="Balestrini R."/>
            <person name="Charron P."/>
            <person name="Duensing N."/>
            <person name="Frei-dit-Frey N."/>
            <person name="Gianinazzi-Pearson V."/>
            <person name="Gilbert B."/>
            <person name="Handa Y."/>
            <person name="Hijri M."/>
            <person name="Kaul R."/>
            <person name="Kawaguchi M."/>
            <person name="Krajinski F."/>
            <person name="Lammers P."/>
            <person name="Lapierre D."/>
            <person name="Masclaux F.G."/>
            <person name="Murat C."/>
            <person name="Morin E."/>
            <person name="Ndikumana S."/>
            <person name="Pagni M."/>
            <person name="Petitpierre D."/>
            <person name="Requena N."/>
            <person name="Rosikiewicz P."/>
            <person name="Riley R."/>
            <person name="Saito K."/>
            <person name="San Clemente H."/>
            <person name="Shapiro H."/>
            <person name="van Tuinen D."/>
            <person name="Becard G."/>
            <person name="Bonfante P."/>
            <person name="Paszkowski U."/>
            <person name="Shachar-Hill Y."/>
            <person name="Young J.P."/>
            <person name="Sanders I.R."/>
            <person name="Henrissat B."/>
            <person name="Rensing S.A."/>
            <person name="Grigoriev I.V."/>
            <person name="Corradi N."/>
            <person name="Roux C."/>
            <person name="Martin F."/>
        </authorList>
    </citation>
    <scope>NUCLEOTIDE SEQUENCE</scope>
    <source>
        <strain evidence="1">DAOM 197198</strain>
    </source>
</reference>
<gene>
    <name evidence="1" type="ORF">GLOINDRAFT_17102</name>
</gene>
<dbReference type="EMBL" id="KI276143">
    <property type="protein sequence ID" value="ESA21790.1"/>
    <property type="molecule type" value="Genomic_DNA"/>
</dbReference>
<accession>U9UN27</accession>